<dbReference type="AlphaFoldDB" id="A0ABD0JK38"/>
<dbReference type="EMBL" id="JACVVK020000407">
    <property type="protein sequence ID" value="KAK7475387.1"/>
    <property type="molecule type" value="Genomic_DNA"/>
</dbReference>
<comment type="caution">
    <text evidence="1">The sequence shown here is derived from an EMBL/GenBank/DDBJ whole genome shotgun (WGS) entry which is preliminary data.</text>
</comment>
<protein>
    <submittedName>
        <fullName evidence="1">Uncharacterized protein</fullName>
    </submittedName>
</protein>
<gene>
    <name evidence="1" type="ORF">BaRGS_00033337</name>
</gene>
<sequence>MEIARETAQYEIRFLYRMTSTERLLAKVILGAAEQHARKTCDLEVWLTKLAPYTYHGLSGSPIRTDQSHLLPPSVAFTYFSQARA</sequence>
<evidence type="ECO:0000313" key="1">
    <source>
        <dbReference type="EMBL" id="KAK7475387.1"/>
    </source>
</evidence>
<dbReference type="Proteomes" id="UP001519460">
    <property type="component" value="Unassembled WGS sequence"/>
</dbReference>
<proteinExistence type="predicted"/>
<reference evidence="1 2" key="1">
    <citation type="journal article" date="2023" name="Sci. Data">
        <title>Genome assembly of the Korean intertidal mud-creeper Batillaria attramentaria.</title>
        <authorList>
            <person name="Patra A.K."/>
            <person name="Ho P.T."/>
            <person name="Jun S."/>
            <person name="Lee S.J."/>
            <person name="Kim Y."/>
            <person name="Won Y.J."/>
        </authorList>
    </citation>
    <scope>NUCLEOTIDE SEQUENCE [LARGE SCALE GENOMIC DNA]</scope>
    <source>
        <strain evidence="1">Wonlab-2016</strain>
    </source>
</reference>
<accession>A0ABD0JK38</accession>
<name>A0ABD0JK38_9CAEN</name>
<evidence type="ECO:0000313" key="2">
    <source>
        <dbReference type="Proteomes" id="UP001519460"/>
    </source>
</evidence>
<organism evidence="1 2">
    <name type="scientific">Batillaria attramentaria</name>
    <dbReference type="NCBI Taxonomy" id="370345"/>
    <lineage>
        <taxon>Eukaryota</taxon>
        <taxon>Metazoa</taxon>
        <taxon>Spiralia</taxon>
        <taxon>Lophotrochozoa</taxon>
        <taxon>Mollusca</taxon>
        <taxon>Gastropoda</taxon>
        <taxon>Caenogastropoda</taxon>
        <taxon>Sorbeoconcha</taxon>
        <taxon>Cerithioidea</taxon>
        <taxon>Batillariidae</taxon>
        <taxon>Batillaria</taxon>
    </lineage>
</organism>
<keyword evidence="2" id="KW-1185">Reference proteome</keyword>